<reference evidence="1" key="1">
    <citation type="submission" date="2022-06" db="EMBL/GenBank/DDBJ databases">
        <authorList>
            <person name="Berger JAMES D."/>
            <person name="Berger JAMES D."/>
        </authorList>
    </citation>
    <scope>NUCLEOTIDE SEQUENCE [LARGE SCALE GENOMIC DNA]</scope>
</reference>
<proteinExistence type="predicted"/>
<dbReference type="WBParaSite" id="SRDH1_18820.1">
    <property type="protein sequence ID" value="SRDH1_18820.1"/>
    <property type="gene ID" value="SRDH1_18820"/>
</dbReference>
<keyword evidence="1" id="KW-1185">Reference proteome</keyword>
<dbReference type="Proteomes" id="UP000050792">
    <property type="component" value="Unassembled WGS sequence"/>
</dbReference>
<evidence type="ECO:0000313" key="2">
    <source>
        <dbReference type="WBParaSite" id="SRDH1_18820.1"/>
    </source>
</evidence>
<name>A0AA85EQN3_9TREM</name>
<organism evidence="1 2">
    <name type="scientific">Schistosoma rodhaini</name>
    <dbReference type="NCBI Taxonomy" id="6188"/>
    <lineage>
        <taxon>Eukaryota</taxon>
        <taxon>Metazoa</taxon>
        <taxon>Spiralia</taxon>
        <taxon>Lophotrochozoa</taxon>
        <taxon>Platyhelminthes</taxon>
        <taxon>Trematoda</taxon>
        <taxon>Digenea</taxon>
        <taxon>Strigeidida</taxon>
        <taxon>Schistosomatoidea</taxon>
        <taxon>Schistosomatidae</taxon>
        <taxon>Schistosoma</taxon>
    </lineage>
</organism>
<reference evidence="2" key="2">
    <citation type="submission" date="2023-11" db="UniProtKB">
        <authorList>
            <consortium name="WormBaseParasite"/>
        </authorList>
    </citation>
    <scope>IDENTIFICATION</scope>
</reference>
<evidence type="ECO:0000313" key="1">
    <source>
        <dbReference type="Proteomes" id="UP000050792"/>
    </source>
</evidence>
<accession>A0AA85EQN3</accession>
<sequence length="66" mass="7516">MTLPVNSSNTPFSSNKVSSRDRILINGDISVNVTFTLEQKQKNKGTQKYPNEFELTTLKFSTKFML</sequence>
<protein>
    <submittedName>
        <fullName evidence="2">Uncharacterized protein</fullName>
    </submittedName>
</protein>
<dbReference type="AlphaFoldDB" id="A0AA85EQN3"/>